<feature type="compositionally biased region" description="Low complexity" evidence="1">
    <location>
        <begin position="61"/>
        <end position="89"/>
    </location>
</feature>
<gene>
    <name evidence="2" type="ORF">FPZ11_10400</name>
</gene>
<evidence type="ECO:0000313" key="3">
    <source>
        <dbReference type="Proteomes" id="UP000320216"/>
    </source>
</evidence>
<dbReference type="Proteomes" id="UP000320216">
    <property type="component" value="Chromosome"/>
</dbReference>
<feature type="region of interest" description="Disordered" evidence="1">
    <location>
        <begin position="50"/>
        <end position="124"/>
    </location>
</feature>
<accession>A0A5B8M490</accession>
<name>A0A5B8M490_9MICO</name>
<protein>
    <submittedName>
        <fullName evidence="2">Uncharacterized protein</fullName>
    </submittedName>
</protein>
<dbReference type="KEGG" id="huw:FPZ11_10400"/>
<evidence type="ECO:0000256" key="1">
    <source>
        <dbReference type="SAM" id="MobiDB-lite"/>
    </source>
</evidence>
<dbReference type="AlphaFoldDB" id="A0A5B8M490"/>
<evidence type="ECO:0000313" key="2">
    <source>
        <dbReference type="EMBL" id="QDZ15126.1"/>
    </source>
</evidence>
<proteinExistence type="predicted"/>
<dbReference type="EMBL" id="CP042305">
    <property type="protein sequence ID" value="QDZ15126.1"/>
    <property type="molecule type" value="Genomic_DNA"/>
</dbReference>
<reference evidence="2 3" key="1">
    <citation type="submission" date="2019-07" db="EMBL/GenBank/DDBJ databases">
        <title>Full genome sequence of Humibacter sp. WJ7-1.</title>
        <authorList>
            <person name="Im W.-T."/>
        </authorList>
    </citation>
    <scope>NUCLEOTIDE SEQUENCE [LARGE SCALE GENOMIC DNA]</scope>
    <source>
        <strain evidence="2 3">WJ7-1</strain>
    </source>
</reference>
<keyword evidence="3" id="KW-1185">Reference proteome</keyword>
<sequence>MSWLAMLCHAFSRSAADAHVRTAAGRFVLKSYAVEPVCPRALSPLRLGGRRCRRRSGGRQGSAVGAGPDVDAGPAVGAGPAVSAGPAVDMTRLSAPASRSAADNDLGGIPRRASTVEVAPRRSRARARIGALSRLMH</sequence>
<organism evidence="2 3">
    <name type="scientific">Humibacter ginsenosidimutans</name>
    <dbReference type="NCBI Taxonomy" id="2599293"/>
    <lineage>
        <taxon>Bacteria</taxon>
        <taxon>Bacillati</taxon>
        <taxon>Actinomycetota</taxon>
        <taxon>Actinomycetes</taxon>
        <taxon>Micrococcales</taxon>
        <taxon>Microbacteriaceae</taxon>
        <taxon>Humibacter</taxon>
    </lineage>
</organism>